<dbReference type="EMBL" id="SWJQ01005992">
    <property type="protein sequence ID" value="TRZ05164.1"/>
    <property type="molecule type" value="Genomic_DNA"/>
</dbReference>
<dbReference type="Proteomes" id="UP000796761">
    <property type="component" value="Unassembled WGS sequence"/>
</dbReference>
<protein>
    <submittedName>
        <fullName evidence="2">Uncharacterized protein</fullName>
    </submittedName>
</protein>
<dbReference type="AlphaFoldDB" id="A0A8K1D6Q1"/>
<comment type="caution">
    <text evidence="2">The sequence shown here is derived from an EMBL/GenBank/DDBJ whole genome shotgun (WGS) entry which is preliminary data.</text>
</comment>
<proteinExistence type="predicted"/>
<feature type="non-terminal residue" evidence="2">
    <location>
        <position position="100"/>
    </location>
</feature>
<evidence type="ECO:0000313" key="3">
    <source>
        <dbReference type="Proteomes" id="UP000796761"/>
    </source>
</evidence>
<reference evidence="2" key="1">
    <citation type="submission" date="2019-04" db="EMBL/GenBank/DDBJ databases">
        <title>Genome assembly of Zosterops borbonicus 15179.</title>
        <authorList>
            <person name="Leroy T."/>
            <person name="Anselmetti Y."/>
            <person name="Tilak M.-K."/>
            <person name="Nabholz B."/>
        </authorList>
    </citation>
    <scope>NUCLEOTIDE SEQUENCE</scope>
    <source>
        <strain evidence="2">HGM_15179</strain>
        <tissue evidence="2">Muscle</tissue>
    </source>
</reference>
<feature type="region of interest" description="Disordered" evidence="1">
    <location>
        <begin position="55"/>
        <end position="74"/>
    </location>
</feature>
<sequence length="100" mass="10541">ALPTLGTLVGPLPGVDVPVLDEMVLLLEALPTVRAEVGAGLKLLPTLGTLVGSLPSVDAPVPDEEGGERKGEGEKWDWGWRRGIWGDLKVSKCVWGCSRG</sequence>
<evidence type="ECO:0000313" key="2">
    <source>
        <dbReference type="EMBL" id="TRZ05164.1"/>
    </source>
</evidence>
<organism evidence="2 3">
    <name type="scientific">Zosterops borbonicus</name>
    <dbReference type="NCBI Taxonomy" id="364589"/>
    <lineage>
        <taxon>Eukaryota</taxon>
        <taxon>Metazoa</taxon>
        <taxon>Chordata</taxon>
        <taxon>Craniata</taxon>
        <taxon>Vertebrata</taxon>
        <taxon>Euteleostomi</taxon>
        <taxon>Archelosauria</taxon>
        <taxon>Archosauria</taxon>
        <taxon>Dinosauria</taxon>
        <taxon>Saurischia</taxon>
        <taxon>Theropoda</taxon>
        <taxon>Coelurosauria</taxon>
        <taxon>Aves</taxon>
        <taxon>Neognathae</taxon>
        <taxon>Neoaves</taxon>
        <taxon>Telluraves</taxon>
        <taxon>Australaves</taxon>
        <taxon>Passeriformes</taxon>
        <taxon>Sylvioidea</taxon>
        <taxon>Zosteropidae</taxon>
        <taxon>Zosterops</taxon>
    </lineage>
</organism>
<gene>
    <name evidence="2" type="ORF">HGM15179_021943</name>
</gene>
<accession>A0A8K1D6Q1</accession>
<feature type="non-terminal residue" evidence="2">
    <location>
        <position position="1"/>
    </location>
</feature>
<name>A0A8K1D6Q1_9PASS</name>
<evidence type="ECO:0000256" key="1">
    <source>
        <dbReference type="SAM" id="MobiDB-lite"/>
    </source>
</evidence>
<keyword evidence="3" id="KW-1185">Reference proteome</keyword>